<name>A0A3D9U620_9MICO</name>
<keyword evidence="2" id="KW-1185">Reference proteome</keyword>
<dbReference type="RefSeq" id="WP_115924521.1">
    <property type="nucleotide sequence ID" value="NZ_QTUA01000002.1"/>
</dbReference>
<evidence type="ECO:0000313" key="1">
    <source>
        <dbReference type="EMBL" id="REF24646.1"/>
    </source>
</evidence>
<dbReference type="EMBL" id="QTUA01000002">
    <property type="protein sequence ID" value="REF24646.1"/>
    <property type="molecule type" value="Genomic_DNA"/>
</dbReference>
<comment type="caution">
    <text evidence="1">The sequence shown here is derived from an EMBL/GenBank/DDBJ whole genome shotgun (WGS) entry which is preliminary data.</text>
</comment>
<dbReference type="Proteomes" id="UP000256253">
    <property type="component" value="Unassembled WGS sequence"/>
</dbReference>
<reference evidence="1 2" key="1">
    <citation type="submission" date="2018-08" db="EMBL/GenBank/DDBJ databases">
        <title>Sequencing the genomes of 1000 actinobacteria strains.</title>
        <authorList>
            <person name="Klenk H.-P."/>
        </authorList>
    </citation>
    <scope>NUCLEOTIDE SEQUENCE [LARGE SCALE GENOMIC DNA]</scope>
    <source>
        <strain evidence="1 2">DSM 22967</strain>
    </source>
</reference>
<dbReference type="AlphaFoldDB" id="A0A3D9U620"/>
<proteinExistence type="predicted"/>
<accession>A0A3D9U620</accession>
<sequence>MTLPDLAARPSADEGLPREALAAWVQLPAITLGACASEAYAWALILGNRYPGGCIAATLPSDASLRMLREQAARYLELTSRLPRLRALHSVVIPPGSADPVMCDVRAVLA</sequence>
<gene>
    <name evidence="1" type="ORF">DFJ65_3432</name>
</gene>
<protein>
    <submittedName>
        <fullName evidence="1">Uncharacterized protein</fullName>
    </submittedName>
</protein>
<organism evidence="1 2">
    <name type="scientific">Calidifontibacter indicus</name>
    <dbReference type="NCBI Taxonomy" id="419650"/>
    <lineage>
        <taxon>Bacteria</taxon>
        <taxon>Bacillati</taxon>
        <taxon>Actinomycetota</taxon>
        <taxon>Actinomycetes</taxon>
        <taxon>Micrococcales</taxon>
        <taxon>Dermacoccaceae</taxon>
        <taxon>Calidifontibacter</taxon>
    </lineage>
</organism>
<evidence type="ECO:0000313" key="2">
    <source>
        <dbReference type="Proteomes" id="UP000256253"/>
    </source>
</evidence>